<evidence type="ECO:0000256" key="4">
    <source>
        <dbReference type="ARBA" id="ARBA00022827"/>
    </source>
</evidence>
<evidence type="ECO:0000313" key="13">
    <source>
        <dbReference type="Proteomes" id="UP000440578"/>
    </source>
</evidence>
<dbReference type="HAMAP" id="MF_01971">
    <property type="entry name" value="Kynurenine_monooxygenase"/>
    <property type="match status" value="1"/>
</dbReference>
<comment type="pathway">
    <text evidence="9">Cofactor biosynthesis; NAD(+) biosynthesis; quinolinate from L-kynurenine: step 1/3.</text>
</comment>
<dbReference type="GO" id="GO:0006569">
    <property type="term" value="P:L-tryptophan catabolic process"/>
    <property type="evidence" value="ECO:0007669"/>
    <property type="project" value="UniProtKB-UniRule"/>
</dbReference>
<dbReference type="GO" id="GO:0034354">
    <property type="term" value="P:'de novo' NAD+ biosynthetic process from L-tryptophan"/>
    <property type="evidence" value="ECO:0007669"/>
    <property type="project" value="UniProtKB-UniRule"/>
</dbReference>
<dbReference type="EC" id="1.14.13.9" evidence="9"/>
<evidence type="ECO:0000256" key="6">
    <source>
        <dbReference type="ARBA" id="ARBA00023002"/>
    </source>
</evidence>
<evidence type="ECO:0000259" key="11">
    <source>
        <dbReference type="Pfam" id="PF01494"/>
    </source>
</evidence>
<dbReference type="GO" id="GO:0043420">
    <property type="term" value="P:anthranilate metabolic process"/>
    <property type="evidence" value="ECO:0007669"/>
    <property type="project" value="UniProtKB-UniRule"/>
</dbReference>
<keyword evidence="10" id="KW-0812">Transmembrane</keyword>
<dbReference type="SUPFAM" id="SSF51905">
    <property type="entry name" value="FAD/NAD(P)-binding domain"/>
    <property type="match status" value="1"/>
</dbReference>
<keyword evidence="4 9" id="KW-0274">FAD</keyword>
<evidence type="ECO:0000256" key="1">
    <source>
        <dbReference type="ARBA" id="ARBA00001974"/>
    </source>
</evidence>
<evidence type="ECO:0000256" key="7">
    <source>
        <dbReference type="ARBA" id="ARBA00023033"/>
    </source>
</evidence>
<comment type="function">
    <text evidence="9">Catalyzes the hydroxylation of L-kynurenine (L-Kyn) to form 3-hydroxy-L-kynurenine (L-3OHKyn). Required for synthesis of quinolinic acid.</text>
</comment>
<feature type="transmembrane region" description="Helical" evidence="10">
    <location>
        <begin position="446"/>
        <end position="466"/>
    </location>
</feature>
<dbReference type="Pfam" id="PF01494">
    <property type="entry name" value="FAD_binding_3"/>
    <property type="match status" value="1"/>
</dbReference>
<dbReference type="PANTHER" id="PTHR46028">
    <property type="entry name" value="KYNURENINE 3-MONOOXYGENASE"/>
    <property type="match status" value="1"/>
</dbReference>
<protein>
    <recommendedName>
        <fullName evidence="9">Kynurenine 3-monooxygenase</fullName>
        <ecNumber evidence="9">1.14.13.9</ecNumber>
    </recommendedName>
    <alternativeName>
        <fullName evidence="9">Kynurenine 3-hydroxylase</fullName>
    </alternativeName>
</protein>
<evidence type="ECO:0000256" key="8">
    <source>
        <dbReference type="ARBA" id="ARBA00047818"/>
    </source>
</evidence>
<dbReference type="PANTHER" id="PTHR46028:SF2">
    <property type="entry name" value="KYNURENINE 3-MONOOXYGENASE"/>
    <property type="match status" value="1"/>
</dbReference>
<dbReference type="EMBL" id="VIIS01002113">
    <property type="protein sequence ID" value="KAF0288420.1"/>
    <property type="molecule type" value="Genomic_DNA"/>
</dbReference>
<accession>A0A6A4VB01</accession>
<dbReference type="PRINTS" id="PR00420">
    <property type="entry name" value="RNGMNOXGNASE"/>
</dbReference>
<dbReference type="Gene3D" id="3.50.50.60">
    <property type="entry name" value="FAD/NAD(P)-binding domain"/>
    <property type="match status" value="1"/>
</dbReference>
<proteinExistence type="inferred from homology"/>
<comment type="similarity">
    <text evidence="9">Belongs to the aromatic-ring hydroxylase family. KMO subfamily.</text>
</comment>
<reference evidence="12 13" key="1">
    <citation type="submission" date="2019-07" db="EMBL/GenBank/DDBJ databases">
        <title>Draft genome assembly of a fouling barnacle, Amphibalanus amphitrite (Darwin, 1854): The first reference genome for Thecostraca.</title>
        <authorList>
            <person name="Kim W."/>
        </authorList>
    </citation>
    <scope>NUCLEOTIDE SEQUENCE [LARGE SCALE GENOMIC DNA]</scope>
    <source>
        <strain evidence="12">SNU_AA5</strain>
        <tissue evidence="12">Soma without cirri and trophi</tissue>
    </source>
</reference>
<dbReference type="GO" id="GO:0070189">
    <property type="term" value="P:kynurenine metabolic process"/>
    <property type="evidence" value="ECO:0007669"/>
    <property type="project" value="TreeGrafter"/>
</dbReference>
<dbReference type="Proteomes" id="UP000440578">
    <property type="component" value="Unassembled WGS sequence"/>
</dbReference>
<dbReference type="InterPro" id="IPR036188">
    <property type="entry name" value="FAD/NAD-bd_sf"/>
</dbReference>
<evidence type="ECO:0000256" key="10">
    <source>
        <dbReference type="SAM" id="Phobius"/>
    </source>
</evidence>
<keyword evidence="10" id="KW-1133">Transmembrane helix</keyword>
<dbReference type="GO" id="GO:0005741">
    <property type="term" value="C:mitochondrial outer membrane"/>
    <property type="evidence" value="ECO:0007669"/>
    <property type="project" value="TreeGrafter"/>
</dbReference>
<sequence>MGPQKSAEVSRITEDGDMMGGDVSDDLIIASGERKVAIVGGGLVGALNACYLARRGVEVHVYEYRGDIRQMEHVPGRSINLALSHRGRSALARVGLEDLVIQQHGIPMYGRMIHATDGRKKVIPYGKAGQCIYSVGRRYLNETMLSEAETHPNVHLHFNHKLLHSDLKTGHMVFESNGQEVQADADLILGCDGAYSAVRRQMMKAPRFNYSQTYIPHGYMELCIPPTATGQFAMEPNYLHIWPRGEFMMIALPNQDRTWTVTLFMPFAVFDRITTPDELLEFFRENYRDAIPLIGEEKLIKDFFSNRASPLVSVKCSPYHSPKALIMGDAAHAMVPFYGQGMNAGFEDCLLLDDLLTKHDMDLERVLPEYTEVRNPDAEAICDLAMYNYVEMRHLVNSRAFLMRKALDSFLHTFFPNSWTPLYSMVSFTRVRYHQAIAHKERQDKIVFGGVMTLAAALAAGVAYLAQRGDLWRSATEVVNEQARLALSRLGL</sequence>
<evidence type="ECO:0000256" key="5">
    <source>
        <dbReference type="ARBA" id="ARBA00022857"/>
    </source>
</evidence>
<keyword evidence="9 10" id="KW-0472">Membrane</keyword>
<keyword evidence="9" id="KW-0496">Mitochondrion</keyword>
<organism evidence="12 13">
    <name type="scientific">Amphibalanus amphitrite</name>
    <name type="common">Striped barnacle</name>
    <name type="synonym">Balanus amphitrite</name>
    <dbReference type="NCBI Taxonomy" id="1232801"/>
    <lineage>
        <taxon>Eukaryota</taxon>
        <taxon>Metazoa</taxon>
        <taxon>Ecdysozoa</taxon>
        <taxon>Arthropoda</taxon>
        <taxon>Crustacea</taxon>
        <taxon>Multicrustacea</taxon>
        <taxon>Cirripedia</taxon>
        <taxon>Thoracica</taxon>
        <taxon>Thoracicalcarea</taxon>
        <taxon>Balanomorpha</taxon>
        <taxon>Balanoidea</taxon>
        <taxon>Balanidae</taxon>
        <taxon>Amphibalaninae</taxon>
        <taxon>Amphibalanus</taxon>
    </lineage>
</organism>
<comment type="cofactor">
    <cofactor evidence="1 9">
        <name>FAD</name>
        <dbReference type="ChEBI" id="CHEBI:57692"/>
    </cofactor>
</comment>
<comment type="caution">
    <text evidence="12">The sequence shown here is derived from an EMBL/GenBank/DDBJ whole genome shotgun (WGS) entry which is preliminary data.</text>
</comment>
<comment type="subcellular location">
    <subcellularLocation>
        <location evidence="9">Mitochondrion</location>
    </subcellularLocation>
    <subcellularLocation>
        <location evidence="9">Membrane</location>
        <topology evidence="9">Multi-pass membrane protein</topology>
    </subcellularLocation>
</comment>
<keyword evidence="3 9" id="KW-0662">Pyridine nucleotide biosynthesis</keyword>
<dbReference type="GO" id="GO:0004502">
    <property type="term" value="F:kynurenine 3-monooxygenase activity"/>
    <property type="evidence" value="ECO:0007669"/>
    <property type="project" value="UniProtKB-UniRule"/>
</dbReference>
<dbReference type="GO" id="GO:0071949">
    <property type="term" value="F:FAD binding"/>
    <property type="evidence" value="ECO:0007669"/>
    <property type="project" value="InterPro"/>
</dbReference>
<evidence type="ECO:0000256" key="3">
    <source>
        <dbReference type="ARBA" id="ARBA00022642"/>
    </source>
</evidence>
<gene>
    <name evidence="12" type="primary">kh</name>
    <name evidence="12" type="ORF">FJT64_013200</name>
</gene>
<dbReference type="InterPro" id="IPR027545">
    <property type="entry name" value="Kynurenine_monooxygenase"/>
</dbReference>
<keyword evidence="13" id="KW-1185">Reference proteome</keyword>
<dbReference type="UniPathway" id="UPA00253">
    <property type="reaction ID" value="UER00328"/>
</dbReference>
<keyword evidence="6 9" id="KW-0560">Oxidoreductase</keyword>
<keyword evidence="7 9" id="KW-0503">Monooxygenase</keyword>
<dbReference type="AlphaFoldDB" id="A0A6A4VB01"/>
<dbReference type="InterPro" id="IPR002938">
    <property type="entry name" value="FAD-bd"/>
</dbReference>
<feature type="domain" description="FAD-binding" evidence="11">
    <location>
        <begin position="35"/>
        <end position="383"/>
    </location>
</feature>
<keyword evidence="2 9" id="KW-0285">Flavoprotein</keyword>
<keyword evidence="5 9" id="KW-0521">NADP</keyword>
<evidence type="ECO:0000313" key="12">
    <source>
        <dbReference type="EMBL" id="KAF0288420.1"/>
    </source>
</evidence>
<comment type="catalytic activity">
    <reaction evidence="8 9">
        <text>L-kynurenine + NADPH + O2 + H(+) = 3-hydroxy-L-kynurenine + NADP(+) + H2O</text>
        <dbReference type="Rhea" id="RHEA:20545"/>
        <dbReference type="ChEBI" id="CHEBI:15377"/>
        <dbReference type="ChEBI" id="CHEBI:15378"/>
        <dbReference type="ChEBI" id="CHEBI:15379"/>
        <dbReference type="ChEBI" id="CHEBI:57783"/>
        <dbReference type="ChEBI" id="CHEBI:57959"/>
        <dbReference type="ChEBI" id="CHEBI:58125"/>
        <dbReference type="ChEBI" id="CHEBI:58349"/>
        <dbReference type="EC" id="1.14.13.9"/>
    </reaction>
</comment>
<dbReference type="FunFam" id="3.50.50.60:FF:000185">
    <property type="entry name" value="Kynurenine 3-monooxygenase"/>
    <property type="match status" value="1"/>
</dbReference>
<name>A0A6A4VB01_AMPAM</name>
<dbReference type="GO" id="GO:0019805">
    <property type="term" value="P:quinolinate biosynthetic process"/>
    <property type="evidence" value="ECO:0007669"/>
    <property type="project" value="UniProtKB-UniRule"/>
</dbReference>
<evidence type="ECO:0000256" key="2">
    <source>
        <dbReference type="ARBA" id="ARBA00022630"/>
    </source>
</evidence>
<dbReference type="OrthoDB" id="10053569at2759"/>
<evidence type="ECO:0000256" key="9">
    <source>
        <dbReference type="HAMAP-Rule" id="MF_03018"/>
    </source>
</evidence>